<evidence type="ECO:0000256" key="2">
    <source>
        <dbReference type="SAM" id="Phobius"/>
    </source>
</evidence>
<dbReference type="Proteomes" id="UP000194761">
    <property type="component" value="Unassembled WGS sequence"/>
</dbReference>
<dbReference type="RefSeq" id="WP_086574875.1">
    <property type="nucleotide sequence ID" value="NZ_NGFP01000094.1"/>
</dbReference>
<protein>
    <submittedName>
        <fullName evidence="3">Uncharacterized protein</fullName>
    </submittedName>
</protein>
<sequence>MTKPSGERHGDVDLPPPPGEPLRHGVRRWWRSLERHHGLRYWLPTRGAPILAGFGLLFAVNGLTIGWRRAYDVTIGITSPADTSVPALAWFLSVAGWLLAPGIAGAVAGYVVSDAIGARRTRPLDDFFPKAGDE</sequence>
<evidence type="ECO:0000313" key="4">
    <source>
        <dbReference type="Proteomes" id="UP000194761"/>
    </source>
</evidence>
<keyword evidence="2" id="KW-0472">Membrane</keyword>
<reference evidence="3 4" key="1">
    <citation type="submission" date="2017-05" db="EMBL/GenBank/DDBJ databases">
        <title>Biotechnological potential of actinobacteria isolated from South African environments.</title>
        <authorList>
            <person name="Le Roes-Hill M."/>
            <person name="Prins A."/>
            <person name="Durrell K.A."/>
        </authorList>
    </citation>
    <scope>NUCLEOTIDE SEQUENCE [LARGE SCALE GENOMIC DNA]</scope>
    <source>
        <strain evidence="3">M26</strain>
    </source>
</reference>
<proteinExistence type="predicted"/>
<dbReference type="EMBL" id="NGFP01000094">
    <property type="protein sequence ID" value="OUC94867.1"/>
    <property type="molecule type" value="Genomic_DNA"/>
</dbReference>
<gene>
    <name evidence="3" type="ORF">CA984_20710</name>
</gene>
<dbReference type="AlphaFoldDB" id="A0A243RJ33"/>
<evidence type="ECO:0000256" key="1">
    <source>
        <dbReference type="SAM" id="MobiDB-lite"/>
    </source>
</evidence>
<evidence type="ECO:0000313" key="3">
    <source>
        <dbReference type="EMBL" id="OUC94867.1"/>
    </source>
</evidence>
<keyword evidence="2" id="KW-0812">Transmembrane</keyword>
<keyword evidence="4" id="KW-1185">Reference proteome</keyword>
<feature type="compositionally biased region" description="Basic and acidic residues" evidence="1">
    <location>
        <begin position="1"/>
        <end position="12"/>
    </location>
</feature>
<feature type="transmembrane region" description="Helical" evidence="2">
    <location>
        <begin position="87"/>
        <end position="112"/>
    </location>
</feature>
<keyword evidence="2" id="KW-1133">Transmembrane helix</keyword>
<feature type="region of interest" description="Disordered" evidence="1">
    <location>
        <begin position="1"/>
        <end position="20"/>
    </location>
</feature>
<name>A0A243RJ33_9ACTN</name>
<dbReference type="InterPro" id="IPR046280">
    <property type="entry name" value="DUF6313"/>
</dbReference>
<organism evidence="3 4">
    <name type="scientific">Streptosporangium minutum</name>
    <dbReference type="NCBI Taxonomy" id="569862"/>
    <lineage>
        <taxon>Bacteria</taxon>
        <taxon>Bacillati</taxon>
        <taxon>Actinomycetota</taxon>
        <taxon>Actinomycetes</taxon>
        <taxon>Streptosporangiales</taxon>
        <taxon>Streptosporangiaceae</taxon>
        <taxon>Streptosporangium</taxon>
    </lineage>
</organism>
<dbReference type="Pfam" id="PF19832">
    <property type="entry name" value="DUF6313"/>
    <property type="match status" value="1"/>
</dbReference>
<comment type="caution">
    <text evidence="3">The sequence shown here is derived from an EMBL/GenBank/DDBJ whole genome shotgun (WGS) entry which is preliminary data.</text>
</comment>
<accession>A0A243RJ33</accession>
<feature type="transmembrane region" description="Helical" evidence="2">
    <location>
        <begin position="48"/>
        <end position="67"/>
    </location>
</feature>